<evidence type="ECO:0000313" key="1">
    <source>
        <dbReference type="EMBL" id="QEI05060.1"/>
    </source>
</evidence>
<proteinExistence type="predicted"/>
<keyword evidence="1" id="KW-0436">Ligase</keyword>
<name>A0A5C0AVV2_9BURK</name>
<dbReference type="AlphaFoldDB" id="A0A5C0AVV2"/>
<reference evidence="1 2" key="1">
    <citation type="submission" date="2019-08" db="EMBL/GenBank/DDBJ databases">
        <title>Amphibian skin-associated Pigmentiphaga: genome sequence and occurrence across geography and hosts.</title>
        <authorList>
            <person name="Bletz M.C."/>
            <person name="Bunk B."/>
            <person name="Sproeer C."/>
            <person name="Biwer P."/>
            <person name="Reiter S."/>
            <person name="Rabemananjara F.C.E."/>
            <person name="Schulz S."/>
            <person name="Overmann J."/>
            <person name="Vences M."/>
        </authorList>
    </citation>
    <scope>NUCLEOTIDE SEQUENCE [LARGE SCALE GENOMIC DNA]</scope>
    <source>
        <strain evidence="1 2">Mada1488</strain>
    </source>
</reference>
<organism evidence="1 2">
    <name type="scientific">Pigmentiphaga aceris</name>
    <dbReference type="NCBI Taxonomy" id="1940612"/>
    <lineage>
        <taxon>Bacteria</taxon>
        <taxon>Pseudomonadati</taxon>
        <taxon>Pseudomonadota</taxon>
        <taxon>Betaproteobacteria</taxon>
        <taxon>Burkholderiales</taxon>
        <taxon>Alcaligenaceae</taxon>
        <taxon>Pigmentiphaga</taxon>
    </lineage>
</organism>
<dbReference type="KEGG" id="pacr:FXN63_03820"/>
<dbReference type="GO" id="GO:0016874">
    <property type="term" value="F:ligase activity"/>
    <property type="evidence" value="ECO:0007669"/>
    <property type="project" value="UniProtKB-KW"/>
</dbReference>
<dbReference type="Proteomes" id="UP000325161">
    <property type="component" value="Chromosome"/>
</dbReference>
<accession>A0A5C0AVV2</accession>
<sequence length="215" mass="23989">MFRSVFREVHVYRSLREEIAVAAARMIAEDGIDYSTAKRKAVKQLLGTSALPRGELLPDNGEIEEEVREYQALFMGETQPARLRHLRELAVKVLAWLAPFDPYLTGPVWTGTAGEHTDIAIQCFTDSSKDVEIFLLNAGVEYEVGERPDFRGRGTVEALYFMRDKEGVMVCIYPPEALRGALRANSDGRTDRGNAQALKRLLAATEVAANQKGEE</sequence>
<dbReference type="OrthoDB" id="9157371at2"/>
<gene>
    <name evidence="1" type="ORF">FXN63_03820</name>
</gene>
<keyword evidence="2" id="KW-1185">Reference proteome</keyword>
<protein>
    <submittedName>
        <fullName evidence="1">UDP-N-acetylmuramate--alanine ligase</fullName>
    </submittedName>
</protein>
<dbReference type="EMBL" id="CP043046">
    <property type="protein sequence ID" value="QEI05060.1"/>
    <property type="molecule type" value="Genomic_DNA"/>
</dbReference>
<evidence type="ECO:0000313" key="2">
    <source>
        <dbReference type="Proteomes" id="UP000325161"/>
    </source>
</evidence>
<dbReference type="RefSeq" id="WP_148812996.1">
    <property type="nucleotide sequence ID" value="NZ_CP043046.1"/>
</dbReference>